<dbReference type="GO" id="GO:0005886">
    <property type="term" value="C:plasma membrane"/>
    <property type="evidence" value="ECO:0007669"/>
    <property type="project" value="UniProtKB-SubCell"/>
</dbReference>
<feature type="transmembrane region" description="Helical" evidence="8">
    <location>
        <begin position="344"/>
        <end position="364"/>
    </location>
</feature>
<feature type="transmembrane region" description="Helical" evidence="8">
    <location>
        <begin position="259"/>
        <end position="281"/>
    </location>
</feature>
<dbReference type="PANTHER" id="PTHR30294:SF47">
    <property type="entry name" value="INNER MEMBRANE TRANSPORT PERMEASE YHHJ"/>
    <property type="match status" value="1"/>
</dbReference>
<dbReference type="GO" id="GO:0140359">
    <property type="term" value="F:ABC-type transporter activity"/>
    <property type="evidence" value="ECO:0007669"/>
    <property type="project" value="InterPro"/>
</dbReference>
<dbReference type="PROSITE" id="PS51012">
    <property type="entry name" value="ABC_TM2"/>
    <property type="match status" value="1"/>
</dbReference>
<feature type="transmembrane region" description="Helical" evidence="8">
    <location>
        <begin position="183"/>
        <end position="200"/>
    </location>
</feature>
<name>A0A508WR93_9HYPH</name>
<evidence type="ECO:0000259" key="9">
    <source>
        <dbReference type="PROSITE" id="PS51012"/>
    </source>
</evidence>
<feature type="transmembrane region" description="Helical" evidence="8">
    <location>
        <begin position="21"/>
        <end position="41"/>
    </location>
</feature>
<evidence type="ECO:0000256" key="5">
    <source>
        <dbReference type="ARBA" id="ARBA00022692"/>
    </source>
</evidence>
<gene>
    <name evidence="10" type="primary">yhhJ</name>
    <name evidence="10" type="ORF">EMEDMD4_1280039</name>
</gene>
<feature type="transmembrane region" description="Helical" evidence="8">
    <location>
        <begin position="231"/>
        <end position="253"/>
    </location>
</feature>
<dbReference type="InterPro" id="IPR013525">
    <property type="entry name" value="ABC2_TM"/>
</dbReference>
<evidence type="ECO:0000256" key="4">
    <source>
        <dbReference type="ARBA" id="ARBA00022475"/>
    </source>
</evidence>
<evidence type="ECO:0000256" key="6">
    <source>
        <dbReference type="ARBA" id="ARBA00022989"/>
    </source>
</evidence>
<feature type="transmembrane region" description="Helical" evidence="8">
    <location>
        <begin position="288"/>
        <end position="306"/>
    </location>
</feature>
<evidence type="ECO:0000256" key="8">
    <source>
        <dbReference type="SAM" id="Phobius"/>
    </source>
</evidence>
<dbReference type="Gene3D" id="3.40.1710.10">
    <property type="entry name" value="abc type-2 transporter like domain"/>
    <property type="match status" value="1"/>
</dbReference>
<dbReference type="InterPro" id="IPR047817">
    <property type="entry name" value="ABC2_TM_bact-type"/>
</dbReference>
<reference evidence="10" key="1">
    <citation type="submission" date="2019-06" db="EMBL/GenBank/DDBJ databases">
        <authorList>
            <person name="Le Quere A."/>
            <person name="Colella S."/>
        </authorList>
    </citation>
    <scope>NUCLEOTIDE SEQUENCE</scope>
    <source>
        <strain evidence="10">EmedicaeMD41</strain>
    </source>
</reference>
<keyword evidence="7 8" id="KW-0472">Membrane</keyword>
<dbReference type="Pfam" id="PF12698">
    <property type="entry name" value="ABC2_membrane_3"/>
    <property type="match status" value="1"/>
</dbReference>
<keyword evidence="4" id="KW-1003">Cell membrane</keyword>
<sequence>MRRWALNVFRLGLKEIMSLSRDVVMVVLIIYVFTVAVYAMATGIKTEVSNASVAIVDADRSTISSRIRDALQPPYFRAPRDIDRSEVDELMDKGVYTFVLEMPPRFEADLLANRRPSIQINVDATAVSNAAVGTAYIQEIIVRETESFLHEHGESQAVPIEPVIRALFNQNLEAVRFNASMDIINNVTMLGIILVGAAVMREREHGTIEHLLVMPVRPSEIAVAKIWSNGLVILLAAGLSLHVVVQFVLQIPIIGSVELFLAGTAVYLFAVTSLGILLATIANSMPQFALLAIPVFVIMFLLSGTFTPFESMPPLLQDIMYAVPSTHFVKFAQSILYRGAGLDVVWMDLTIMAGLGAAFLAAALSRFRTMLARQS</sequence>
<keyword evidence="6 8" id="KW-1133">Transmembrane helix</keyword>
<evidence type="ECO:0000256" key="2">
    <source>
        <dbReference type="ARBA" id="ARBA00007783"/>
    </source>
</evidence>
<dbReference type="AlphaFoldDB" id="A0A508WR93"/>
<evidence type="ECO:0000313" key="10">
    <source>
        <dbReference type="EMBL" id="VTZ59852.1"/>
    </source>
</evidence>
<dbReference type="RefSeq" id="WP_180161531.1">
    <property type="nucleotide sequence ID" value="NZ_CABFNB010000033.1"/>
</dbReference>
<evidence type="ECO:0000256" key="1">
    <source>
        <dbReference type="ARBA" id="ARBA00004651"/>
    </source>
</evidence>
<evidence type="ECO:0000256" key="7">
    <source>
        <dbReference type="ARBA" id="ARBA00023136"/>
    </source>
</evidence>
<dbReference type="InterPro" id="IPR051449">
    <property type="entry name" value="ABC-2_transporter_component"/>
</dbReference>
<dbReference type="PANTHER" id="PTHR30294">
    <property type="entry name" value="MEMBRANE COMPONENT OF ABC TRANSPORTER YHHJ-RELATED"/>
    <property type="match status" value="1"/>
</dbReference>
<accession>A0A508WR93</accession>
<dbReference type="Proteomes" id="UP000507954">
    <property type="component" value="Unassembled WGS sequence"/>
</dbReference>
<comment type="similarity">
    <text evidence="2">Belongs to the ABC-2 integral membrane protein family.</text>
</comment>
<dbReference type="EMBL" id="CABFNB010000033">
    <property type="protein sequence ID" value="VTZ59852.1"/>
    <property type="molecule type" value="Genomic_DNA"/>
</dbReference>
<protein>
    <submittedName>
        <fullName evidence="10">Putative transporter subunit: membrane component of ABC superfamily</fullName>
    </submittedName>
</protein>
<organism evidence="10">
    <name type="scientific">Sinorhizobium medicae</name>
    <dbReference type="NCBI Taxonomy" id="110321"/>
    <lineage>
        <taxon>Bacteria</taxon>
        <taxon>Pseudomonadati</taxon>
        <taxon>Pseudomonadota</taxon>
        <taxon>Alphaproteobacteria</taxon>
        <taxon>Hyphomicrobiales</taxon>
        <taxon>Rhizobiaceae</taxon>
        <taxon>Sinorhizobium/Ensifer group</taxon>
        <taxon>Sinorhizobium</taxon>
    </lineage>
</organism>
<evidence type="ECO:0000256" key="3">
    <source>
        <dbReference type="ARBA" id="ARBA00022448"/>
    </source>
</evidence>
<comment type="subcellular location">
    <subcellularLocation>
        <location evidence="1">Cell membrane</location>
        <topology evidence="1">Multi-pass membrane protein</topology>
    </subcellularLocation>
</comment>
<proteinExistence type="inferred from homology"/>
<keyword evidence="3" id="KW-0813">Transport</keyword>
<feature type="domain" description="ABC transmembrane type-2" evidence="9">
    <location>
        <begin position="130"/>
        <end position="370"/>
    </location>
</feature>
<keyword evidence="5 8" id="KW-0812">Transmembrane</keyword>